<dbReference type="RefSeq" id="WP_167129772.1">
    <property type="nucleotide sequence ID" value="NZ_JAANCM010000006.1"/>
</dbReference>
<evidence type="ECO:0000313" key="2">
    <source>
        <dbReference type="EMBL" id="NHT76858.1"/>
    </source>
</evidence>
<dbReference type="InterPro" id="IPR050471">
    <property type="entry name" value="AB_hydrolase"/>
</dbReference>
<dbReference type="InterPro" id="IPR029058">
    <property type="entry name" value="AB_hydrolase_fold"/>
</dbReference>
<dbReference type="GO" id="GO:0004806">
    <property type="term" value="F:triacylglycerol lipase activity"/>
    <property type="evidence" value="ECO:0007669"/>
    <property type="project" value="TreeGrafter"/>
</dbReference>
<dbReference type="GO" id="GO:0046503">
    <property type="term" value="P:glycerolipid catabolic process"/>
    <property type="evidence" value="ECO:0007669"/>
    <property type="project" value="TreeGrafter"/>
</dbReference>
<keyword evidence="2" id="KW-0378">Hydrolase</keyword>
<sequence>MTHDPIQYAETAFGKLAYRIDGAADAEPLLLLQRFRGTIEDWDPLFIERLARDHKVVRFDNVGVSRSQGETPDNVPDMAKGALALMDAIGLGSVHTLGWSLGGYVAQALALLAPDRVKRLVIAGSGPGAVTEGTQKRHPRVNEIAQKKTIEDADTVFLFSADSDSSRAASQASLDRIAKARTGDLATQATAGAQLQAIINWSGGRDAARPRLGELTMPILVANGTTDVMVPPYGAFVISQEAPNAKLVLYPDSGHGFLFQHIDAFVDELKAFFTA</sequence>
<dbReference type="Pfam" id="PF00561">
    <property type="entry name" value="Abhydrolase_1"/>
    <property type="match status" value="1"/>
</dbReference>
<comment type="caution">
    <text evidence="2">The sequence shown here is derived from an EMBL/GenBank/DDBJ whole genome shotgun (WGS) entry which is preliminary data.</text>
</comment>
<keyword evidence="3" id="KW-1185">Reference proteome</keyword>
<accession>A0AA43ZFF0</accession>
<dbReference type="EMBL" id="JAANCM010000006">
    <property type="protein sequence ID" value="NHT76858.1"/>
    <property type="molecule type" value="Genomic_DNA"/>
</dbReference>
<reference evidence="2" key="1">
    <citation type="submission" date="2020-03" db="EMBL/GenBank/DDBJ databases">
        <title>Ferranicluibacter endophyticum gen. nov., sp. nov., a new genus isolated from Rubus ulmifolius Schott. stem.</title>
        <authorList>
            <person name="Roca-Couso R."/>
            <person name="Flores-Felix J.D."/>
            <person name="Igual J.M."/>
            <person name="Rivas R."/>
        </authorList>
    </citation>
    <scope>NUCLEOTIDE SEQUENCE</scope>
    <source>
        <strain evidence="2">CRRU44</strain>
    </source>
</reference>
<dbReference type="PRINTS" id="PR00111">
    <property type="entry name" value="ABHYDROLASE"/>
</dbReference>
<dbReference type="AlphaFoldDB" id="A0AA43ZFF0"/>
<feature type="domain" description="AB hydrolase-1" evidence="1">
    <location>
        <begin position="28"/>
        <end position="261"/>
    </location>
</feature>
<dbReference type="PANTHER" id="PTHR43433">
    <property type="entry name" value="HYDROLASE, ALPHA/BETA FOLD FAMILY PROTEIN"/>
    <property type="match status" value="1"/>
</dbReference>
<evidence type="ECO:0000313" key="3">
    <source>
        <dbReference type="Proteomes" id="UP001155840"/>
    </source>
</evidence>
<proteinExistence type="predicted"/>
<dbReference type="Gene3D" id="3.40.50.1820">
    <property type="entry name" value="alpha/beta hydrolase"/>
    <property type="match status" value="1"/>
</dbReference>
<dbReference type="PANTHER" id="PTHR43433:SF5">
    <property type="entry name" value="AB HYDROLASE-1 DOMAIN-CONTAINING PROTEIN"/>
    <property type="match status" value="1"/>
</dbReference>
<protein>
    <submittedName>
        <fullName evidence="2">Alpha/beta hydrolase</fullName>
    </submittedName>
</protein>
<evidence type="ECO:0000259" key="1">
    <source>
        <dbReference type="Pfam" id="PF00561"/>
    </source>
</evidence>
<dbReference type="SUPFAM" id="SSF53474">
    <property type="entry name" value="alpha/beta-Hydrolases"/>
    <property type="match status" value="1"/>
</dbReference>
<organism evidence="2 3">
    <name type="scientific">Ferranicluibacter rubi</name>
    <dbReference type="NCBI Taxonomy" id="2715133"/>
    <lineage>
        <taxon>Bacteria</taxon>
        <taxon>Pseudomonadati</taxon>
        <taxon>Pseudomonadota</taxon>
        <taxon>Alphaproteobacteria</taxon>
        <taxon>Hyphomicrobiales</taxon>
        <taxon>Rhizobiaceae</taxon>
        <taxon>Ferranicluibacter</taxon>
    </lineage>
</organism>
<gene>
    <name evidence="2" type="ORF">G8E10_14010</name>
</gene>
<dbReference type="InterPro" id="IPR000073">
    <property type="entry name" value="AB_hydrolase_1"/>
</dbReference>
<name>A0AA43ZFF0_9HYPH</name>
<dbReference type="Proteomes" id="UP001155840">
    <property type="component" value="Unassembled WGS sequence"/>
</dbReference>